<dbReference type="Proteomes" id="UP001605036">
    <property type="component" value="Unassembled WGS sequence"/>
</dbReference>
<evidence type="ECO:0000313" key="3">
    <source>
        <dbReference type="Proteomes" id="UP001605036"/>
    </source>
</evidence>
<keyword evidence="3" id="KW-1185">Reference proteome</keyword>
<sequence length="102" mass="11563">MERQHGRKRTATTYKTVMKCTKTGANRNRELTQKEGMQKPHRNERTLCNGPAIINLRRHSRTNGIKGSGRGRIAASARRRAETMNTNHQNTRCASDVQNDSS</sequence>
<organism evidence="2 3">
    <name type="scientific">Riccia fluitans</name>
    <dbReference type="NCBI Taxonomy" id="41844"/>
    <lineage>
        <taxon>Eukaryota</taxon>
        <taxon>Viridiplantae</taxon>
        <taxon>Streptophyta</taxon>
        <taxon>Embryophyta</taxon>
        <taxon>Marchantiophyta</taxon>
        <taxon>Marchantiopsida</taxon>
        <taxon>Marchantiidae</taxon>
        <taxon>Marchantiales</taxon>
        <taxon>Ricciaceae</taxon>
        <taxon>Riccia</taxon>
    </lineage>
</organism>
<comment type="caution">
    <text evidence="2">The sequence shown here is derived from an EMBL/GenBank/DDBJ whole genome shotgun (WGS) entry which is preliminary data.</text>
</comment>
<dbReference type="EMBL" id="JBHFFA010000001">
    <property type="protein sequence ID" value="KAL2650912.1"/>
    <property type="molecule type" value="Genomic_DNA"/>
</dbReference>
<reference evidence="2 3" key="1">
    <citation type="submission" date="2024-09" db="EMBL/GenBank/DDBJ databases">
        <title>Chromosome-scale assembly of Riccia fluitans.</title>
        <authorList>
            <person name="Paukszto L."/>
            <person name="Sawicki J."/>
            <person name="Karawczyk K."/>
            <person name="Piernik-Szablinska J."/>
            <person name="Szczecinska M."/>
            <person name="Mazdziarz M."/>
        </authorList>
    </citation>
    <scope>NUCLEOTIDE SEQUENCE [LARGE SCALE GENOMIC DNA]</scope>
    <source>
        <strain evidence="2">Rf_01</strain>
        <tissue evidence="2">Aerial parts of the thallus</tissue>
    </source>
</reference>
<evidence type="ECO:0000313" key="2">
    <source>
        <dbReference type="EMBL" id="KAL2650912.1"/>
    </source>
</evidence>
<proteinExistence type="predicted"/>
<feature type="compositionally biased region" description="Polar residues" evidence="1">
    <location>
        <begin position="83"/>
        <end position="102"/>
    </location>
</feature>
<name>A0ABD1ZHI9_9MARC</name>
<feature type="region of interest" description="Disordered" evidence="1">
    <location>
        <begin position="82"/>
        <end position="102"/>
    </location>
</feature>
<accession>A0ABD1ZHI9</accession>
<evidence type="ECO:0000256" key="1">
    <source>
        <dbReference type="SAM" id="MobiDB-lite"/>
    </source>
</evidence>
<dbReference type="AlphaFoldDB" id="A0ABD1ZHI9"/>
<protein>
    <submittedName>
        <fullName evidence="2">Uncharacterized protein</fullName>
    </submittedName>
</protein>
<gene>
    <name evidence="2" type="ORF">R1flu_019040</name>
</gene>